<dbReference type="Pfam" id="PF13302">
    <property type="entry name" value="Acetyltransf_3"/>
    <property type="match status" value="1"/>
</dbReference>
<sequence length="183" mass="20180">MFARTERLLLRPGWPEDAPAVHAAINDQAVVRNLGSAPWPYEREDAEQFLSMERPVLQPNFLIFRRTAGSPQLVGSIGFGDLGAGELEIGYWIARGHWGRGYATEAGRAAIEIARAVGHRDMLAEHFVDNPGSGKVLRKLGFRPTGQIAPRYSKGRGEKVDAVQFRLQLAADDDSDIMRPMAA</sequence>
<dbReference type="SUPFAM" id="SSF55729">
    <property type="entry name" value="Acyl-CoA N-acyltransferases (Nat)"/>
    <property type="match status" value="1"/>
</dbReference>
<evidence type="ECO:0000259" key="4">
    <source>
        <dbReference type="PROSITE" id="PS51186"/>
    </source>
</evidence>
<dbReference type="InterPro" id="IPR051531">
    <property type="entry name" value="N-acetyltransferase"/>
</dbReference>
<keyword evidence="1" id="KW-0808">Transferase</keyword>
<proteinExistence type="inferred from homology"/>
<dbReference type="RefSeq" id="WP_176280805.1">
    <property type="nucleotide sequence ID" value="NZ_JABWMH010000005.1"/>
</dbReference>
<evidence type="ECO:0000256" key="2">
    <source>
        <dbReference type="ARBA" id="ARBA00023315"/>
    </source>
</evidence>
<feature type="domain" description="N-acetyltransferase" evidence="4">
    <location>
        <begin position="8"/>
        <end position="170"/>
    </location>
</feature>
<reference evidence="5 6" key="1">
    <citation type="submission" date="2020-06" db="EMBL/GenBank/DDBJ databases">
        <authorList>
            <person name="Kim S.-J."/>
            <person name="Park S.-J."/>
        </authorList>
    </citation>
    <scope>NUCLEOTIDE SEQUENCE [LARGE SCALE GENOMIC DNA]</scope>
    <source>
        <strain evidence="5 6">SW-151</strain>
    </source>
</reference>
<evidence type="ECO:0000313" key="6">
    <source>
        <dbReference type="Proteomes" id="UP000652427"/>
    </source>
</evidence>
<dbReference type="Gene3D" id="3.40.630.30">
    <property type="match status" value="1"/>
</dbReference>
<accession>A0ABX2N6L3</accession>
<protein>
    <submittedName>
        <fullName evidence="5">GNAT family N-acetyltransferase</fullName>
    </submittedName>
</protein>
<dbReference type="PROSITE" id="PS51186">
    <property type="entry name" value="GNAT"/>
    <property type="match status" value="1"/>
</dbReference>
<comment type="similarity">
    <text evidence="3">Belongs to the acetyltransferase family. RimJ subfamily.</text>
</comment>
<comment type="caution">
    <text evidence="5">The sequence shown here is derived from an EMBL/GenBank/DDBJ whole genome shotgun (WGS) entry which is preliminary data.</text>
</comment>
<dbReference type="InterPro" id="IPR000182">
    <property type="entry name" value="GNAT_dom"/>
</dbReference>
<evidence type="ECO:0000313" key="5">
    <source>
        <dbReference type="EMBL" id="NVD29373.1"/>
    </source>
</evidence>
<evidence type="ECO:0000256" key="1">
    <source>
        <dbReference type="ARBA" id="ARBA00022679"/>
    </source>
</evidence>
<gene>
    <name evidence="5" type="ORF">HUO14_15855</name>
</gene>
<keyword evidence="6" id="KW-1185">Reference proteome</keyword>
<dbReference type="Proteomes" id="UP000652427">
    <property type="component" value="Unassembled WGS sequence"/>
</dbReference>
<dbReference type="PANTHER" id="PTHR43792:SF8">
    <property type="entry name" value="[RIBOSOMAL PROTEIN US5]-ALANINE N-ACETYLTRANSFERASE"/>
    <property type="match status" value="1"/>
</dbReference>
<name>A0ABX2N6L3_9SPHN</name>
<dbReference type="InterPro" id="IPR016181">
    <property type="entry name" value="Acyl_CoA_acyltransferase"/>
</dbReference>
<dbReference type="EMBL" id="JABWMH010000005">
    <property type="protein sequence ID" value="NVD29373.1"/>
    <property type="molecule type" value="Genomic_DNA"/>
</dbReference>
<organism evidence="5 6">
    <name type="scientific">Parasphingorhabdus flavimaris</name>
    <dbReference type="NCBI Taxonomy" id="266812"/>
    <lineage>
        <taxon>Bacteria</taxon>
        <taxon>Pseudomonadati</taxon>
        <taxon>Pseudomonadota</taxon>
        <taxon>Alphaproteobacteria</taxon>
        <taxon>Sphingomonadales</taxon>
        <taxon>Sphingomonadaceae</taxon>
        <taxon>Parasphingorhabdus</taxon>
    </lineage>
</organism>
<keyword evidence="2" id="KW-0012">Acyltransferase</keyword>
<evidence type="ECO:0000256" key="3">
    <source>
        <dbReference type="ARBA" id="ARBA00038502"/>
    </source>
</evidence>
<dbReference type="PANTHER" id="PTHR43792">
    <property type="entry name" value="GNAT FAMILY, PUTATIVE (AFU_ORTHOLOGUE AFUA_3G00765)-RELATED-RELATED"/>
    <property type="match status" value="1"/>
</dbReference>